<evidence type="ECO:0000313" key="11">
    <source>
        <dbReference type="Proteomes" id="UP000013988"/>
    </source>
</evidence>
<dbReference type="GO" id="GO:0016887">
    <property type="term" value="F:ATP hydrolysis activity"/>
    <property type="evidence" value="ECO:0007669"/>
    <property type="project" value="InterPro"/>
</dbReference>
<dbReference type="Gene3D" id="3.40.50.300">
    <property type="entry name" value="P-loop containing nucleotide triphosphate hydrolases"/>
    <property type="match status" value="1"/>
</dbReference>
<dbReference type="RefSeq" id="WP_016208120.1">
    <property type="nucleotide sequence ID" value="NZ_ASRV01000164.1"/>
</dbReference>
<evidence type="ECO:0000259" key="9">
    <source>
        <dbReference type="PROSITE" id="PS50893"/>
    </source>
</evidence>
<dbReference type="PATRIC" id="fig|1202534.3.peg.2800"/>
<dbReference type="InterPro" id="IPR015856">
    <property type="entry name" value="ABC_transpr_CbiO/EcfA_su"/>
</dbReference>
<dbReference type="InterPro" id="IPR017871">
    <property type="entry name" value="ABC_transporter-like_CS"/>
</dbReference>
<evidence type="ECO:0000256" key="5">
    <source>
        <dbReference type="ARBA" id="ARBA00022741"/>
    </source>
</evidence>
<gene>
    <name evidence="10" type="ORF">A500_14158</name>
</gene>
<dbReference type="InterPro" id="IPR003593">
    <property type="entry name" value="AAA+_ATPase"/>
</dbReference>
<keyword evidence="5" id="KW-0547">Nucleotide-binding</keyword>
<dbReference type="Proteomes" id="UP000013988">
    <property type="component" value="Unassembled WGS sequence"/>
</dbReference>
<comment type="subcellular location">
    <subcellularLocation>
        <location evidence="1">Cell membrane</location>
        <topology evidence="1">Peripheral membrane protein</topology>
    </subcellularLocation>
</comment>
<dbReference type="OrthoDB" id="9784332at2"/>
<dbReference type="FunFam" id="3.40.50.300:FF:000224">
    <property type="entry name" value="Energy-coupling factor transporter ATP-binding protein EcfA"/>
    <property type="match status" value="1"/>
</dbReference>
<evidence type="ECO:0000256" key="4">
    <source>
        <dbReference type="ARBA" id="ARBA00022475"/>
    </source>
</evidence>
<dbReference type="PANTHER" id="PTHR43553:SF24">
    <property type="entry name" value="ENERGY-COUPLING FACTOR TRANSPORTER ATP-BINDING PROTEIN ECFA1"/>
    <property type="match status" value="1"/>
</dbReference>
<keyword evidence="8" id="KW-0472">Membrane</keyword>
<dbReference type="InterPro" id="IPR003439">
    <property type="entry name" value="ABC_transporter-like_ATP-bd"/>
</dbReference>
<evidence type="ECO:0000256" key="3">
    <source>
        <dbReference type="ARBA" id="ARBA00022448"/>
    </source>
</evidence>
<evidence type="ECO:0000256" key="6">
    <source>
        <dbReference type="ARBA" id="ARBA00022840"/>
    </source>
</evidence>
<keyword evidence="3" id="KW-0813">Transport</keyword>
<evidence type="ECO:0000256" key="1">
    <source>
        <dbReference type="ARBA" id="ARBA00004202"/>
    </source>
</evidence>
<dbReference type="GO" id="GO:0043190">
    <property type="term" value="C:ATP-binding cassette (ABC) transporter complex"/>
    <property type="evidence" value="ECO:0007669"/>
    <property type="project" value="TreeGrafter"/>
</dbReference>
<keyword evidence="11" id="KW-1185">Reference proteome</keyword>
<keyword evidence="6" id="KW-0067">ATP-binding</keyword>
<dbReference type="PANTHER" id="PTHR43553">
    <property type="entry name" value="HEAVY METAL TRANSPORTER"/>
    <property type="match status" value="1"/>
</dbReference>
<dbReference type="Pfam" id="PF00005">
    <property type="entry name" value="ABC_tran"/>
    <property type="match status" value="1"/>
</dbReference>
<name>R9C1P2_9CLOT</name>
<evidence type="ECO:0000256" key="7">
    <source>
        <dbReference type="ARBA" id="ARBA00022967"/>
    </source>
</evidence>
<proteinExistence type="inferred from homology"/>
<dbReference type="GO" id="GO:0005524">
    <property type="term" value="F:ATP binding"/>
    <property type="evidence" value="ECO:0007669"/>
    <property type="project" value="UniProtKB-KW"/>
</dbReference>
<evidence type="ECO:0000313" key="10">
    <source>
        <dbReference type="EMBL" id="EOR21146.1"/>
    </source>
</evidence>
<dbReference type="SMART" id="SM00382">
    <property type="entry name" value="AAA"/>
    <property type="match status" value="1"/>
</dbReference>
<dbReference type="PROSITE" id="PS00211">
    <property type="entry name" value="ABC_TRANSPORTER_1"/>
    <property type="match status" value="1"/>
</dbReference>
<dbReference type="PROSITE" id="PS50893">
    <property type="entry name" value="ABC_TRANSPORTER_2"/>
    <property type="match status" value="1"/>
</dbReference>
<evidence type="ECO:0000256" key="2">
    <source>
        <dbReference type="ARBA" id="ARBA00005417"/>
    </source>
</evidence>
<keyword evidence="4" id="KW-1003">Cell membrane</keyword>
<evidence type="ECO:0000256" key="8">
    <source>
        <dbReference type="ARBA" id="ARBA00023136"/>
    </source>
</evidence>
<dbReference type="EMBL" id="ASRV01000164">
    <property type="protein sequence ID" value="EOR21146.1"/>
    <property type="molecule type" value="Genomic_DNA"/>
</dbReference>
<dbReference type="InterPro" id="IPR050095">
    <property type="entry name" value="ECF_ABC_transporter_ATP-bd"/>
</dbReference>
<protein>
    <submittedName>
        <fullName evidence="10">ABC-type cobalt transport system, ATPase component</fullName>
    </submittedName>
</protein>
<sequence length="245" mass="27984">MSHIHVDVENLSFSYEKSYPILKNITFTAKENESIGIIGANGVGKSTILKLLVGLNLNYEGSIKIEDIPIQKSTLSRIRERIGYVFQDSDNQLFMPNVYEEIAFAPRNYGFSEKEVEMRVNYALKKVHIENLRDKQIYKMSGGEKKLVSIATIFAMNPDIILMDEPTIALDPRNRRNLINILNEFEHLKIIASHDLDMILDTCTRTILICEGRIVRDGDTKSILKDKELLEANNLELPLCLQNNI</sequence>
<feature type="domain" description="ABC transporter" evidence="9">
    <location>
        <begin position="6"/>
        <end position="236"/>
    </location>
</feature>
<dbReference type="InterPro" id="IPR027417">
    <property type="entry name" value="P-loop_NTPase"/>
</dbReference>
<dbReference type="CDD" id="cd03225">
    <property type="entry name" value="ABC_cobalt_CbiO_domain1"/>
    <property type="match status" value="1"/>
</dbReference>
<comment type="caution">
    <text evidence="10">The sequence shown here is derived from an EMBL/GenBank/DDBJ whole genome shotgun (WGS) entry which is preliminary data.</text>
</comment>
<dbReference type="SUPFAM" id="SSF52540">
    <property type="entry name" value="P-loop containing nucleoside triphosphate hydrolases"/>
    <property type="match status" value="1"/>
</dbReference>
<comment type="similarity">
    <text evidence="2">Belongs to the ABC transporter superfamily.</text>
</comment>
<dbReference type="AlphaFoldDB" id="R9C1P2"/>
<reference evidence="10 11" key="1">
    <citation type="submission" date="2013-03" db="EMBL/GenBank/DDBJ databases">
        <title>Whole genome shotgun sequencing of Clostridium sartagoforme AAU1.</title>
        <authorList>
            <person name="Joshi C.G."/>
            <person name="Duggirala S.M."/>
            <person name="Nathani N.M."/>
            <person name="Bhatt V.D."/>
            <person name="Patel A.K."/>
            <person name="Pandya P.R."/>
            <person name="KaPatel J.A."/>
        </authorList>
    </citation>
    <scope>NUCLEOTIDE SEQUENCE [LARGE SCALE GENOMIC DNA]</scope>
    <source>
        <strain evidence="10 11">AAU1</strain>
    </source>
</reference>
<accession>R9C1P2</accession>
<keyword evidence="7" id="KW-1278">Translocase</keyword>
<dbReference type="GO" id="GO:0042626">
    <property type="term" value="F:ATPase-coupled transmembrane transporter activity"/>
    <property type="evidence" value="ECO:0007669"/>
    <property type="project" value="TreeGrafter"/>
</dbReference>
<organism evidence="10 11">
    <name type="scientific">Clostridium sartagoforme AAU1</name>
    <dbReference type="NCBI Taxonomy" id="1202534"/>
    <lineage>
        <taxon>Bacteria</taxon>
        <taxon>Bacillati</taxon>
        <taxon>Bacillota</taxon>
        <taxon>Clostridia</taxon>
        <taxon>Eubacteriales</taxon>
        <taxon>Clostridiaceae</taxon>
        <taxon>Clostridium</taxon>
    </lineage>
</organism>